<feature type="region of interest" description="Disordered" evidence="1">
    <location>
        <begin position="241"/>
        <end position="303"/>
    </location>
</feature>
<organism evidence="2 3">
    <name type="scientific">Lithospermum erythrorhizon</name>
    <name type="common">Purple gromwell</name>
    <name type="synonym">Lithospermum officinale var. erythrorhizon</name>
    <dbReference type="NCBI Taxonomy" id="34254"/>
    <lineage>
        <taxon>Eukaryota</taxon>
        <taxon>Viridiplantae</taxon>
        <taxon>Streptophyta</taxon>
        <taxon>Embryophyta</taxon>
        <taxon>Tracheophyta</taxon>
        <taxon>Spermatophyta</taxon>
        <taxon>Magnoliopsida</taxon>
        <taxon>eudicotyledons</taxon>
        <taxon>Gunneridae</taxon>
        <taxon>Pentapetalae</taxon>
        <taxon>asterids</taxon>
        <taxon>lamiids</taxon>
        <taxon>Boraginales</taxon>
        <taxon>Boraginaceae</taxon>
        <taxon>Boraginoideae</taxon>
        <taxon>Lithospermeae</taxon>
        <taxon>Lithospermum</taxon>
    </lineage>
</organism>
<sequence>MASEQSDANVRAIGSQETRPTETSTSSTQPPRPDPLANINIPHEVLQGIADRHRAAEARRDDDLLIMDPSLGREASPQPLALIPLPSTSAIPITSSSTPQTTEDFQADDDVESQGEDATAIRKSLPVKFTDEDLFNLGGYFNIPDIVEMRLPLKGEQIFEPLVGPSSTSSPTAPGWTTMYMESLSYGERFSFSRFTNNVLKAVNRGPGQIRLVADLALPSSYTEEILWAVKSVVEPNKAVSAGQSASLGKRPTSSAPPKKPLFAKKKKKNAPPSPPPSEIVDFSEGPILEEPSHTDLGGQNDPSISIVVVQGEGSNSAHVVKRGYSTNYLPLPCTLPGGLVINESSELQRNRDSFMAVKALMLK</sequence>
<gene>
    <name evidence="2" type="ORF">LIER_28148</name>
</gene>
<feature type="region of interest" description="Disordered" evidence="1">
    <location>
        <begin position="1"/>
        <end position="54"/>
    </location>
</feature>
<name>A0AAV3REN2_LITER</name>
<keyword evidence="3" id="KW-1185">Reference proteome</keyword>
<proteinExistence type="predicted"/>
<feature type="compositionally biased region" description="Low complexity" evidence="1">
    <location>
        <begin position="15"/>
        <end position="29"/>
    </location>
</feature>
<feature type="compositionally biased region" description="Acidic residues" evidence="1">
    <location>
        <begin position="105"/>
        <end position="115"/>
    </location>
</feature>
<accession>A0AAV3REN2</accession>
<comment type="caution">
    <text evidence="2">The sequence shown here is derived from an EMBL/GenBank/DDBJ whole genome shotgun (WGS) entry which is preliminary data.</text>
</comment>
<dbReference type="EMBL" id="BAABME010009261">
    <property type="protein sequence ID" value="GAA0174844.1"/>
    <property type="molecule type" value="Genomic_DNA"/>
</dbReference>
<evidence type="ECO:0000256" key="1">
    <source>
        <dbReference type="SAM" id="MobiDB-lite"/>
    </source>
</evidence>
<reference evidence="2 3" key="1">
    <citation type="submission" date="2024-01" db="EMBL/GenBank/DDBJ databases">
        <title>The complete chloroplast genome sequence of Lithospermum erythrorhizon: insights into the phylogenetic relationship among Boraginaceae species and the maternal lineages of purple gromwells.</title>
        <authorList>
            <person name="Okada T."/>
            <person name="Watanabe K."/>
        </authorList>
    </citation>
    <scope>NUCLEOTIDE SEQUENCE [LARGE SCALE GENOMIC DNA]</scope>
</reference>
<protein>
    <submittedName>
        <fullName evidence="2">Uncharacterized protein</fullName>
    </submittedName>
</protein>
<dbReference type="Proteomes" id="UP001454036">
    <property type="component" value="Unassembled WGS sequence"/>
</dbReference>
<evidence type="ECO:0000313" key="2">
    <source>
        <dbReference type="EMBL" id="GAA0174844.1"/>
    </source>
</evidence>
<dbReference type="AlphaFoldDB" id="A0AAV3REN2"/>
<evidence type="ECO:0000313" key="3">
    <source>
        <dbReference type="Proteomes" id="UP001454036"/>
    </source>
</evidence>
<feature type="region of interest" description="Disordered" evidence="1">
    <location>
        <begin position="77"/>
        <end position="117"/>
    </location>
</feature>
<feature type="compositionally biased region" description="Low complexity" evidence="1">
    <location>
        <begin position="83"/>
        <end position="102"/>
    </location>
</feature>